<dbReference type="FunFam" id="3.40.50.1110:FF:000020">
    <property type="entry name" value="Esterase, putative (AFU_orthologue AFUA_1G03170)"/>
    <property type="match status" value="1"/>
</dbReference>
<proteinExistence type="predicted"/>
<dbReference type="FunFam" id="3.30.565.10:FF:000201">
    <property type="entry name" value="Sensor histidine kinase/response regulator, putative (AFU_orthologue AFUA_4G01020)"/>
    <property type="match status" value="1"/>
</dbReference>
<dbReference type="Gene3D" id="3.40.50.2300">
    <property type="match status" value="1"/>
</dbReference>
<dbReference type="STRING" id="5078.A0A135LRL6"/>
<feature type="modified residue" description="4-aspartylphosphate" evidence="6">
    <location>
        <position position="1380"/>
    </location>
</feature>
<dbReference type="EMBL" id="LHQR01000029">
    <property type="protein sequence ID" value="KXG51559.1"/>
    <property type="molecule type" value="Genomic_DNA"/>
</dbReference>
<dbReference type="GO" id="GO:0009927">
    <property type="term" value="F:histidine phosphotransfer kinase activity"/>
    <property type="evidence" value="ECO:0007669"/>
    <property type="project" value="TreeGrafter"/>
</dbReference>
<dbReference type="SMART" id="SM00448">
    <property type="entry name" value="REC"/>
    <property type="match status" value="1"/>
</dbReference>
<dbReference type="SMART" id="SM00387">
    <property type="entry name" value="HATPase_c"/>
    <property type="match status" value="1"/>
</dbReference>
<dbReference type="SMART" id="SM00388">
    <property type="entry name" value="HisKA"/>
    <property type="match status" value="1"/>
</dbReference>
<dbReference type="SUPFAM" id="SSF55874">
    <property type="entry name" value="ATPase domain of HSP90 chaperone/DNA topoisomerase II/histidine kinase"/>
    <property type="match status" value="1"/>
</dbReference>
<dbReference type="GO" id="GO:0000155">
    <property type="term" value="F:phosphorelay sensor kinase activity"/>
    <property type="evidence" value="ECO:0007669"/>
    <property type="project" value="InterPro"/>
</dbReference>
<dbReference type="Pfam" id="PF02518">
    <property type="entry name" value="HATPase_c"/>
    <property type="match status" value="1"/>
</dbReference>
<dbReference type="CDD" id="cd17546">
    <property type="entry name" value="REC_hyHK_CKI1_RcsC-like"/>
    <property type="match status" value="1"/>
</dbReference>
<keyword evidence="11" id="KW-1185">Reference proteome</keyword>
<dbReference type="Gene3D" id="3.30.450.40">
    <property type="match status" value="1"/>
</dbReference>
<feature type="region of interest" description="Disordered" evidence="7">
    <location>
        <begin position="567"/>
        <end position="607"/>
    </location>
</feature>
<dbReference type="Pfam" id="PF13472">
    <property type="entry name" value="Lipase_GDSL_2"/>
    <property type="match status" value="1"/>
</dbReference>
<keyword evidence="5" id="KW-0418">Kinase</keyword>
<dbReference type="GO" id="GO:0005886">
    <property type="term" value="C:plasma membrane"/>
    <property type="evidence" value="ECO:0007669"/>
    <property type="project" value="TreeGrafter"/>
</dbReference>
<keyword evidence="3 6" id="KW-0597">Phosphoprotein</keyword>
<evidence type="ECO:0000259" key="8">
    <source>
        <dbReference type="PROSITE" id="PS50109"/>
    </source>
</evidence>
<evidence type="ECO:0000256" key="3">
    <source>
        <dbReference type="ARBA" id="ARBA00022553"/>
    </source>
</evidence>
<dbReference type="Gene3D" id="1.10.287.130">
    <property type="match status" value="1"/>
</dbReference>
<dbReference type="FunFam" id="1.10.287.130:FF:000023">
    <property type="entry name" value="Sensor histidine kinase/response regulator, putative"/>
    <property type="match status" value="1"/>
</dbReference>
<dbReference type="InterPro" id="IPR001789">
    <property type="entry name" value="Sig_transdc_resp-reg_receiver"/>
</dbReference>
<dbReference type="InterPro" id="IPR036514">
    <property type="entry name" value="SGNH_hydro_sf"/>
</dbReference>
<dbReference type="EC" id="2.7.13.3" evidence="2"/>
<keyword evidence="4" id="KW-0808">Transferase</keyword>
<reference evidence="10 11" key="1">
    <citation type="journal article" date="2016" name="BMC Genomics">
        <title>Genome sequencing and secondary metabolism of the postharvest pathogen Penicillium griseofulvum.</title>
        <authorList>
            <person name="Banani H."/>
            <person name="Marcet-Houben M."/>
            <person name="Ballester A.R."/>
            <person name="Abbruscato P."/>
            <person name="Gonzalez-Candelas L."/>
            <person name="Gabaldon T."/>
            <person name="Spadaro D."/>
        </authorList>
    </citation>
    <scope>NUCLEOTIDE SEQUENCE [LARGE SCALE GENOMIC DNA]</scope>
    <source>
        <strain evidence="10 11">PG3</strain>
    </source>
</reference>
<dbReference type="InterPro" id="IPR003661">
    <property type="entry name" value="HisK_dim/P_dom"/>
</dbReference>
<feature type="compositionally biased region" description="Polar residues" evidence="7">
    <location>
        <begin position="1264"/>
        <end position="1292"/>
    </location>
</feature>
<sequence>MANTYSGRILSLGASITWGVNSEDGNGYRKYLRDQLWVDGWSVDMVGTKHHGNMQDNAVEATPGDVITEVQLAARGSFPYRPNVVLINAGANDCILQLDIPNAGARMRAMIEEIVHYDGMEKTTIILSTLIPSFQAEIATNILAVNEQYRELVTAMRKEGVSISLAEMNPPSSVKEDTLISWPVDYTVGGKADPMHPNNCGYSKMARVWYSAITDAYNQNLIVEASIMAASEPCVSAFHTPEEDPERQRIRDLSRYYCTVVQAFPAPDGTNSEEEETPAAPTGDEQPAGCELAKDITLNALAQLGVLRFNANRCFVSIIDGETQHIIAETTGSVSLRDKNRHKPGDGIYLGARSLDLVWGVCPHTVRLFTGRATENIDTSNVTANRTRYIIRDFTLEDCFKDRPYVRDWPHMRFYAEVPLFSASGYVLGSYCIVDNKPWTEFGDDQVNDLQEVADAIGLHLENVRMRQAHIRTEKLVKGLTNFVKDHVDFDPAEASNHGRLQSSVNAANLVPHDIAATTVDASDDSDTTPVLDAPLCPAVQCVSHESGKSISSTLAGEESMFFLQDQHTTTEPSSLYSGFSDQPMVLSPGEEKSQGEALKSGETTASQGIDQSFSQLSLTESKPIYEGISSIYSRASALLRDSMDLDGVAFLDACPTNFAFVPEQPETYEPLTVADPSFPAAPLPSPLGMPRVASQEFDLPCDTLSCALKLPFKGNSDPNNKPSIPQGLLQQMIKAFPQGQILSLDETIDESDYLSTDHNTHTCAKYLARCLPGAKSALFLPLWDWNKSRWLSGVLVWTTSSFRALGLEELHYFKVFGDSLISEVSRIHWASTERSKFDFISSVSHELRSPLHGILASAELLHATTLSRSQEEMVTMIEKSGLTLLDTTNHMLEFCKVNNLRHSNTLNELTSENDTANLVSDFNISHLVEEVADILYTGQRAPEQVSQLAKRMSSNKEATDSITKDSSAHSQMSIVIRVDQTDTWMIRSFPGAWRRIVMNLLGNAMKWTTAGFIEIALSKARDRSDSQSPLVRLSVTDTGRGIAPDFIKHKLFAPFSQEDPLSEGVGLGLSTVQQLVMSLGGHVNVRSELRVGTQADVYIPVQYLPASLGPEDSPAPSTTQPGTTPMHACLVGFNGYPDLTEAPTGILTVEGKRNLSIQSALANIFMTKMKWNISLANSIEEARGQVIVIEQELLRRAMDENNQRISELAAQNGIDFFIVLSGNVPIILDSLSVNIIRVAQPFGPQKIYNAVETIMKWREIQIPTASPTPNRTSSPMPPQTRTENSSDSGSGSYIPEKGIPEPSNESMSSSKEVDITTPRSPSKEALAHVLIVDDNEINVKIMATFMRKINCSYDTAHNGLVALEKYKSSNFHYDFILMDISMPVMDGLVSTSKIREFEREHRLNPSCIMAVTGVSSTGFQDQAATAGINNYLIKPLSLRALKTLMNLA</sequence>
<evidence type="ECO:0000259" key="9">
    <source>
        <dbReference type="PROSITE" id="PS50110"/>
    </source>
</evidence>
<dbReference type="InterPro" id="IPR003594">
    <property type="entry name" value="HATPase_dom"/>
</dbReference>
<dbReference type="Pfam" id="PF00512">
    <property type="entry name" value="HisKA"/>
    <property type="match status" value="1"/>
</dbReference>
<dbReference type="InterPro" id="IPR011006">
    <property type="entry name" value="CheY-like_superfamily"/>
</dbReference>
<evidence type="ECO:0000256" key="6">
    <source>
        <dbReference type="PROSITE-ProRule" id="PRU00169"/>
    </source>
</evidence>
<feature type="region of interest" description="Disordered" evidence="7">
    <location>
        <begin position="265"/>
        <end position="288"/>
    </location>
</feature>
<dbReference type="OMA" id="GQNQHII"/>
<dbReference type="CDD" id="cd01833">
    <property type="entry name" value="XynB_like"/>
    <property type="match status" value="1"/>
</dbReference>
<dbReference type="InterPro" id="IPR036097">
    <property type="entry name" value="HisK_dim/P_sf"/>
</dbReference>
<dbReference type="InterPro" id="IPR029016">
    <property type="entry name" value="GAF-like_dom_sf"/>
</dbReference>
<organism evidence="10 11">
    <name type="scientific">Penicillium patulum</name>
    <name type="common">Penicillium griseofulvum</name>
    <dbReference type="NCBI Taxonomy" id="5078"/>
    <lineage>
        <taxon>Eukaryota</taxon>
        <taxon>Fungi</taxon>
        <taxon>Dikarya</taxon>
        <taxon>Ascomycota</taxon>
        <taxon>Pezizomycotina</taxon>
        <taxon>Eurotiomycetes</taxon>
        <taxon>Eurotiomycetidae</taxon>
        <taxon>Eurotiales</taxon>
        <taxon>Aspergillaceae</taxon>
        <taxon>Penicillium</taxon>
    </lineage>
</organism>
<dbReference type="PANTHER" id="PTHR43047:SF72">
    <property type="entry name" value="OSMOSENSING HISTIDINE PROTEIN KINASE SLN1"/>
    <property type="match status" value="1"/>
</dbReference>
<dbReference type="Gene3D" id="3.40.50.1110">
    <property type="entry name" value="SGNH hydrolase"/>
    <property type="match status" value="1"/>
</dbReference>
<dbReference type="SUPFAM" id="SSF52266">
    <property type="entry name" value="SGNH hydrolase"/>
    <property type="match status" value="1"/>
</dbReference>
<comment type="caution">
    <text evidence="10">The sequence shown here is derived from an EMBL/GenBank/DDBJ whole genome shotgun (WGS) entry which is preliminary data.</text>
</comment>
<evidence type="ECO:0000313" key="10">
    <source>
        <dbReference type="EMBL" id="KXG51559.1"/>
    </source>
</evidence>
<dbReference type="GeneID" id="63711965"/>
<evidence type="ECO:0000256" key="7">
    <source>
        <dbReference type="SAM" id="MobiDB-lite"/>
    </source>
</evidence>
<dbReference type="SUPFAM" id="SSF55781">
    <property type="entry name" value="GAF domain-like"/>
    <property type="match status" value="1"/>
</dbReference>
<dbReference type="SUPFAM" id="SSF47384">
    <property type="entry name" value="Homodimeric domain of signal transducing histidine kinase"/>
    <property type="match status" value="1"/>
</dbReference>
<dbReference type="PANTHER" id="PTHR43047">
    <property type="entry name" value="TWO-COMPONENT HISTIDINE PROTEIN KINASE"/>
    <property type="match status" value="1"/>
</dbReference>
<name>A0A135LRL6_PENPA</name>
<dbReference type="CDD" id="cd00082">
    <property type="entry name" value="HisKA"/>
    <property type="match status" value="1"/>
</dbReference>
<dbReference type="InterPro" id="IPR036890">
    <property type="entry name" value="HATPase_C_sf"/>
</dbReference>
<feature type="compositionally biased region" description="Polar residues" evidence="7">
    <location>
        <begin position="567"/>
        <end position="581"/>
    </location>
</feature>
<dbReference type="PROSITE" id="PS50110">
    <property type="entry name" value="RESPONSE_REGULATORY"/>
    <property type="match status" value="1"/>
</dbReference>
<evidence type="ECO:0000256" key="5">
    <source>
        <dbReference type="ARBA" id="ARBA00022777"/>
    </source>
</evidence>
<protein>
    <recommendedName>
        <fullName evidence="2">histidine kinase</fullName>
        <ecNumber evidence="2">2.7.13.3</ecNumber>
    </recommendedName>
</protein>
<feature type="region of interest" description="Disordered" evidence="7">
    <location>
        <begin position="1263"/>
        <end position="1321"/>
    </location>
</feature>
<accession>A0A135LRL6</accession>
<dbReference type="Gene3D" id="3.30.565.10">
    <property type="entry name" value="Histidine kinase-like ATPase, C-terminal domain"/>
    <property type="match status" value="1"/>
</dbReference>
<dbReference type="PROSITE" id="PS50109">
    <property type="entry name" value="HIS_KIN"/>
    <property type="match status" value="1"/>
</dbReference>
<dbReference type="FunFam" id="3.30.450.40:FF:000083">
    <property type="entry name" value="Sensor histidine kinase/response regulator, putative (AFU_orthologue AFUA_4G00660)"/>
    <property type="match status" value="1"/>
</dbReference>
<dbReference type="SUPFAM" id="SSF52172">
    <property type="entry name" value="CheY-like"/>
    <property type="match status" value="1"/>
</dbReference>
<dbReference type="RefSeq" id="XP_040650095.1">
    <property type="nucleotide sequence ID" value="XM_040796665.1"/>
</dbReference>
<evidence type="ECO:0000313" key="11">
    <source>
        <dbReference type="Proteomes" id="UP000070168"/>
    </source>
</evidence>
<comment type="catalytic activity">
    <reaction evidence="1">
        <text>ATP + protein L-histidine = ADP + protein N-phospho-L-histidine.</text>
        <dbReference type="EC" id="2.7.13.3"/>
    </reaction>
</comment>
<feature type="domain" description="Histidine kinase" evidence="8">
    <location>
        <begin position="843"/>
        <end position="1104"/>
    </location>
</feature>
<dbReference type="Proteomes" id="UP000070168">
    <property type="component" value="Unassembled WGS sequence"/>
</dbReference>
<evidence type="ECO:0000256" key="1">
    <source>
        <dbReference type="ARBA" id="ARBA00000085"/>
    </source>
</evidence>
<dbReference type="Pfam" id="PF00072">
    <property type="entry name" value="Response_reg"/>
    <property type="match status" value="1"/>
</dbReference>
<dbReference type="InterPro" id="IPR013830">
    <property type="entry name" value="SGNH_hydro"/>
</dbReference>
<dbReference type="InterPro" id="IPR004358">
    <property type="entry name" value="Sig_transdc_His_kin-like_C"/>
</dbReference>
<dbReference type="InterPro" id="IPR005467">
    <property type="entry name" value="His_kinase_dom"/>
</dbReference>
<dbReference type="PRINTS" id="PR00344">
    <property type="entry name" value="BCTRLSENSOR"/>
</dbReference>
<evidence type="ECO:0000256" key="2">
    <source>
        <dbReference type="ARBA" id="ARBA00012438"/>
    </source>
</evidence>
<evidence type="ECO:0000256" key="4">
    <source>
        <dbReference type="ARBA" id="ARBA00022679"/>
    </source>
</evidence>
<dbReference type="OrthoDB" id="303614at2759"/>
<gene>
    <name evidence="10" type="ORF">PGRI_089520</name>
</gene>
<feature type="domain" description="Response regulatory" evidence="9">
    <location>
        <begin position="1329"/>
        <end position="1449"/>
    </location>
</feature>